<keyword evidence="3" id="KW-0328">Glycosyltransferase</keyword>
<dbReference type="GO" id="GO:0016758">
    <property type="term" value="F:hexosyltransferase activity"/>
    <property type="evidence" value="ECO:0007669"/>
    <property type="project" value="InterPro"/>
</dbReference>
<keyword evidence="6" id="KW-0735">Signal-anchor</keyword>
<keyword evidence="5" id="KW-0812">Transmembrane</keyword>
<evidence type="ECO:0000256" key="3">
    <source>
        <dbReference type="ARBA" id="ARBA00022676"/>
    </source>
</evidence>
<comment type="similarity">
    <text evidence="2">Belongs to the glycosyltransferase 31 family.</text>
</comment>
<feature type="signal peptide" evidence="10">
    <location>
        <begin position="1"/>
        <end position="18"/>
    </location>
</feature>
<evidence type="ECO:0000256" key="7">
    <source>
        <dbReference type="ARBA" id="ARBA00022989"/>
    </source>
</evidence>
<evidence type="ECO:0000256" key="2">
    <source>
        <dbReference type="ARBA" id="ARBA00008661"/>
    </source>
</evidence>
<keyword evidence="7" id="KW-1133">Transmembrane helix</keyword>
<evidence type="ECO:0000256" key="10">
    <source>
        <dbReference type="SAM" id="SignalP"/>
    </source>
</evidence>
<dbReference type="InterPro" id="IPR002659">
    <property type="entry name" value="Glyco_trans_31"/>
</dbReference>
<dbReference type="EMBL" id="HBIQ01041099">
    <property type="protein sequence ID" value="CAE0551902.1"/>
    <property type="molecule type" value="Transcribed_RNA"/>
</dbReference>
<dbReference type="Pfam" id="PF01762">
    <property type="entry name" value="Galactosyl_T"/>
    <property type="match status" value="1"/>
</dbReference>
<evidence type="ECO:0000256" key="5">
    <source>
        <dbReference type="ARBA" id="ARBA00022692"/>
    </source>
</evidence>
<evidence type="ECO:0008006" key="12">
    <source>
        <dbReference type="Google" id="ProtNLM"/>
    </source>
</evidence>
<evidence type="ECO:0000256" key="4">
    <source>
        <dbReference type="ARBA" id="ARBA00022679"/>
    </source>
</evidence>
<keyword evidence="4" id="KW-0808">Transferase</keyword>
<comment type="subcellular location">
    <subcellularLocation>
        <location evidence="1">Golgi apparatus membrane</location>
        <topology evidence="1">Single-pass type II membrane protein</topology>
    </subcellularLocation>
</comment>
<dbReference type="AlphaFoldDB" id="A0A7S3SDX1"/>
<keyword evidence="9" id="KW-0472">Membrane</keyword>
<protein>
    <recommendedName>
        <fullName evidence="12">Hexosyltransferase</fullName>
    </recommendedName>
</protein>
<evidence type="ECO:0000256" key="9">
    <source>
        <dbReference type="ARBA" id="ARBA00023136"/>
    </source>
</evidence>
<reference evidence="11" key="1">
    <citation type="submission" date="2021-01" db="EMBL/GenBank/DDBJ databases">
        <authorList>
            <person name="Corre E."/>
            <person name="Pelletier E."/>
            <person name="Niang G."/>
            <person name="Scheremetjew M."/>
            <person name="Finn R."/>
            <person name="Kale V."/>
            <person name="Holt S."/>
            <person name="Cochrane G."/>
            <person name="Meng A."/>
            <person name="Brown T."/>
            <person name="Cohen L."/>
        </authorList>
    </citation>
    <scope>NUCLEOTIDE SEQUENCE</scope>
    <source>
        <strain evidence="11">SPMC142</strain>
    </source>
</reference>
<dbReference type="PANTHER" id="PTHR11214">
    <property type="entry name" value="BETA-1,3-N-ACETYLGLUCOSAMINYLTRANSFERASE"/>
    <property type="match status" value="1"/>
</dbReference>
<keyword evidence="8" id="KW-0333">Golgi apparatus</keyword>
<dbReference type="GO" id="GO:0000139">
    <property type="term" value="C:Golgi membrane"/>
    <property type="evidence" value="ECO:0007669"/>
    <property type="project" value="UniProtKB-SubCell"/>
</dbReference>
<feature type="chain" id="PRO_5030757000" description="Hexosyltransferase" evidence="10">
    <location>
        <begin position="19"/>
        <end position="637"/>
    </location>
</feature>
<accession>A0A7S3SDX1</accession>
<proteinExistence type="inferred from homology"/>
<evidence type="ECO:0000313" key="11">
    <source>
        <dbReference type="EMBL" id="CAE0551902.1"/>
    </source>
</evidence>
<evidence type="ECO:0000256" key="1">
    <source>
        <dbReference type="ARBA" id="ARBA00004323"/>
    </source>
</evidence>
<evidence type="ECO:0000256" key="8">
    <source>
        <dbReference type="ARBA" id="ARBA00023034"/>
    </source>
</evidence>
<name>A0A7S3SDX1_9SPIT</name>
<sequence length="637" mass="71575">MLFITLLLAGFAVAEVRSGIYSHGNHGLWNWLTGPASAPWLNLTQEFRRLRGNITRQRRYLRGNVTQQRKHLRGQLRHRNERLGFPMRMNSTLDKYSRLRGNVTHLHKRLRGRMRPSIEMPRFPIGVNSTPDAYLPLCPSRKYHVCFRAGLSKRYTIHEIFRGPLTDQTDAVARARRLVNCSGQPSVPMGRTPSPFPGVSFVRAALLPPPRSPHGTVDPLANASNMDAESAMIALGRPGWRPNMAAMMKLIPAEPSTDSTSGDLRPLRCSADSSLLNERALLLLGVPSIHGPVGRKRRDSARNSWLRSPEVGVNVTVCFLLSAFHPPEETHALIDEAREHGDILFLPVAESRMILRKKTKYSNYTKMGRSMPTFKQFGFFDHAATAVPGIPFVGKVDDDTAVNLRQIVPLLLSMQCYRYSFTAAINWGSIIPLASFAGTRGERCGFGWDASAALKNFGQSWGTPHSSHWIRPCDEFGAVPPFPYGTGAGYIFSSPLLHWVTKDLGVRKWIADARGPTKDEYQWQKYEDTATGYWLTYANETVHYINIGRWVHDFVCRPDGAAASLRGGLYRPASPNSLLVHNLKHHGFNAAYNQIQLGAEYDHEVCVRDGGKLWANNKGRGRRLSPKRRLRRSALWQ</sequence>
<gene>
    <name evidence="11" type="ORF">SACU0126_LOCUS13152</name>
</gene>
<keyword evidence="10" id="KW-0732">Signal</keyword>
<evidence type="ECO:0000256" key="6">
    <source>
        <dbReference type="ARBA" id="ARBA00022968"/>
    </source>
</evidence>
<organism evidence="11">
    <name type="scientific">Strombidinopsis acuminata</name>
    <dbReference type="NCBI Taxonomy" id="141414"/>
    <lineage>
        <taxon>Eukaryota</taxon>
        <taxon>Sar</taxon>
        <taxon>Alveolata</taxon>
        <taxon>Ciliophora</taxon>
        <taxon>Intramacronucleata</taxon>
        <taxon>Spirotrichea</taxon>
        <taxon>Choreotrichia</taxon>
        <taxon>Choreotrichida</taxon>
        <taxon>Strombidinopsidae</taxon>
        <taxon>Strombidinopsis</taxon>
    </lineage>
</organism>